<keyword evidence="1" id="KW-0732">Signal</keyword>
<dbReference type="Proteomes" id="UP000184600">
    <property type="component" value="Unassembled WGS sequence"/>
</dbReference>
<feature type="signal peptide" evidence="1">
    <location>
        <begin position="1"/>
        <end position="24"/>
    </location>
</feature>
<reference evidence="3" key="1">
    <citation type="submission" date="2016-12" db="EMBL/GenBank/DDBJ databases">
        <authorList>
            <person name="Rodrigo-Torres L."/>
            <person name="Arahal R.D."/>
            <person name="Lucena T."/>
        </authorList>
    </citation>
    <scope>NUCLEOTIDE SEQUENCE [LARGE SCALE GENOMIC DNA]</scope>
</reference>
<dbReference type="OrthoDB" id="7554093at2"/>
<accession>A0A1M7YYW4</accession>
<organism evidence="2 3">
    <name type="scientific">Vibrio quintilis</name>
    <dbReference type="NCBI Taxonomy" id="1117707"/>
    <lineage>
        <taxon>Bacteria</taxon>
        <taxon>Pseudomonadati</taxon>
        <taxon>Pseudomonadota</taxon>
        <taxon>Gammaproteobacteria</taxon>
        <taxon>Vibrionales</taxon>
        <taxon>Vibrionaceae</taxon>
        <taxon>Vibrio</taxon>
    </lineage>
</organism>
<sequence>MKKQCALCILALLTLFVAGSSAFAATWEQQTGWVKVYQNDAQGNKLSGDIDSLTAAISNGADVKVSYAGSNNLTMSLHCEWTAVKDGYAACMNTSHISIRSMDADNSKFGFQDNAYHWYVMLNTEGKLDMSRWSVGANTNRGHTQNQIALSWWVRIH</sequence>
<dbReference type="RefSeq" id="WP_073585182.1">
    <property type="nucleotide sequence ID" value="NZ_AP024897.1"/>
</dbReference>
<dbReference type="EMBL" id="FRFG01000048">
    <property type="protein sequence ID" value="SHO57838.1"/>
    <property type="molecule type" value="Genomic_DNA"/>
</dbReference>
<feature type="chain" id="PRO_5013020451" evidence="1">
    <location>
        <begin position="25"/>
        <end position="157"/>
    </location>
</feature>
<name>A0A1M7YYW4_9VIBR</name>
<evidence type="ECO:0000313" key="3">
    <source>
        <dbReference type="Proteomes" id="UP000184600"/>
    </source>
</evidence>
<dbReference type="AlphaFoldDB" id="A0A1M7YYW4"/>
<evidence type="ECO:0000313" key="2">
    <source>
        <dbReference type="EMBL" id="SHO57838.1"/>
    </source>
</evidence>
<proteinExistence type="predicted"/>
<keyword evidence="3" id="KW-1185">Reference proteome</keyword>
<gene>
    <name evidence="2" type="ORF">VQ7734_03608</name>
</gene>
<protein>
    <submittedName>
        <fullName evidence="2">Uncharacterized protein</fullName>
    </submittedName>
</protein>
<evidence type="ECO:0000256" key="1">
    <source>
        <dbReference type="SAM" id="SignalP"/>
    </source>
</evidence>